<comment type="caution">
    <text evidence="1">The sequence shown here is derived from an EMBL/GenBank/DDBJ whole genome shotgun (WGS) entry which is preliminary data.</text>
</comment>
<organism evidence="1 2">
    <name type="scientific">Irpex rosettiformis</name>
    <dbReference type="NCBI Taxonomy" id="378272"/>
    <lineage>
        <taxon>Eukaryota</taxon>
        <taxon>Fungi</taxon>
        <taxon>Dikarya</taxon>
        <taxon>Basidiomycota</taxon>
        <taxon>Agaricomycotina</taxon>
        <taxon>Agaricomycetes</taxon>
        <taxon>Polyporales</taxon>
        <taxon>Irpicaceae</taxon>
        <taxon>Irpex</taxon>
    </lineage>
</organism>
<dbReference type="EMBL" id="MU274903">
    <property type="protein sequence ID" value="KAI0092622.1"/>
    <property type="molecule type" value="Genomic_DNA"/>
</dbReference>
<evidence type="ECO:0000313" key="1">
    <source>
        <dbReference type="EMBL" id="KAI0092622.1"/>
    </source>
</evidence>
<protein>
    <submittedName>
        <fullName evidence="1">Uncharacterized protein</fullName>
    </submittedName>
</protein>
<name>A0ACB8UE80_9APHY</name>
<evidence type="ECO:0000313" key="2">
    <source>
        <dbReference type="Proteomes" id="UP001055072"/>
    </source>
</evidence>
<reference evidence="1" key="1">
    <citation type="journal article" date="2021" name="Environ. Microbiol.">
        <title>Gene family expansions and transcriptome signatures uncover fungal adaptations to wood decay.</title>
        <authorList>
            <person name="Hage H."/>
            <person name="Miyauchi S."/>
            <person name="Viragh M."/>
            <person name="Drula E."/>
            <person name="Min B."/>
            <person name="Chaduli D."/>
            <person name="Navarro D."/>
            <person name="Favel A."/>
            <person name="Norest M."/>
            <person name="Lesage-Meessen L."/>
            <person name="Balint B."/>
            <person name="Merenyi Z."/>
            <person name="de Eugenio L."/>
            <person name="Morin E."/>
            <person name="Martinez A.T."/>
            <person name="Baldrian P."/>
            <person name="Stursova M."/>
            <person name="Martinez M.J."/>
            <person name="Novotny C."/>
            <person name="Magnuson J.K."/>
            <person name="Spatafora J.W."/>
            <person name="Maurice S."/>
            <person name="Pangilinan J."/>
            <person name="Andreopoulos W."/>
            <person name="LaButti K."/>
            <person name="Hundley H."/>
            <person name="Na H."/>
            <person name="Kuo A."/>
            <person name="Barry K."/>
            <person name="Lipzen A."/>
            <person name="Henrissat B."/>
            <person name="Riley R."/>
            <person name="Ahrendt S."/>
            <person name="Nagy L.G."/>
            <person name="Grigoriev I.V."/>
            <person name="Martin F."/>
            <person name="Rosso M.N."/>
        </authorList>
    </citation>
    <scope>NUCLEOTIDE SEQUENCE</scope>
    <source>
        <strain evidence="1">CBS 384.51</strain>
    </source>
</reference>
<dbReference type="Proteomes" id="UP001055072">
    <property type="component" value="Unassembled WGS sequence"/>
</dbReference>
<sequence>MASIFPLPAPTLPDFSTLLINGEYHPSAPIHLALSHINARDAAKVLILVPSRTRFTAKVKQAKDDFINKQGGTGRVAKAARRVEILYPPTPSHLELLFSLFHEALVEGKDFLHPKTTFSVSPSLVVLCEPSTYFEDQQATISSYLAVIFQALSLVNTLSDQCGKPVALALFDSGLDNLRLPILKLPDSPVIPSEGDSIRAGIRRESTVELARRYFEWVGTVERDDESLSAGRHRYTFRLAHTQSSQEANNAETFWHWRERVDAEGNVSYDFDSSNDIDS</sequence>
<keyword evidence="2" id="KW-1185">Reference proteome</keyword>
<accession>A0ACB8UE80</accession>
<proteinExistence type="predicted"/>
<gene>
    <name evidence="1" type="ORF">BDY19DRAFT_925255</name>
</gene>